<evidence type="ECO:0000313" key="1">
    <source>
        <dbReference type="EMBL" id="KAI8561931.1"/>
    </source>
</evidence>
<evidence type="ECO:0000313" key="2">
    <source>
        <dbReference type="Proteomes" id="UP001062846"/>
    </source>
</evidence>
<protein>
    <submittedName>
        <fullName evidence="1">Uncharacterized protein</fullName>
    </submittedName>
</protein>
<proteinExistence type="predicted"/>
<name>A0ACC0P9T9_RHOML</name>
<comment type="caution">
    <text evidence="1">The sequence shown here is derived from an EMBL/GenBank/DDBJ whole genome shotgun (WGS) entry which is preliminary data.</text>
</comment>
<dbReference type="EMBL" id="CM046391">
    <property type="protein sequence ID" value="KAI8561931.1"/>
    <property type="molecule type" value="Genomic_DNA"/>
</dbReference>
<dbReference type="Proteomes" id="UP001062846">
    <property type="component" value="Chromosome 4"/>
</dbReference>
<accession>A0ACC0P9T9</accession>
<sequence>MATPEATAASLGPRYAPDDPSLPQPWKGLIDGSTGILYYWNQETGMTQYEKPSSLPPPVPQGLPPSASPKLANIPGPRMQLNGVVTQPGPQTAHTPQELGQQTNLSQQHPQMMSQVNQLHSSQFPQPGQQQGSQFGHGMQQQGHLTPQHIGQQAIQSPNQQALLQSGQQMSQQSVQQMQQQSMQQLPGQQMPLYQGSQIGPPQGHQFTHPQMQYVAYQQTILPQGQQSSQPPTQNSMQGHTFPYQQEQKAGPQRRDDVDSPQGKQFGYVQPQFQQLSGSSVQALPSGTDSVQMQQMGVQPSHAQQFGRSSLNMQPTGSLGPMLQSGGNVVHQQHGPRFQNQLDPAMMYSQQSSVPPVNSKAGFEEPRRAGNEYYFSNSNDVPAMVPQQPKLAAIPMSRNQQASASYDTRVTGGPAQNITPVFSGLNSVAGSNLQNMIGHAMGPAFPNLTQMRPPLMTMEPSDVTNLSAVEVYRQQHEVTATGGDVPAPFMTFEDTGFPLEILREVRYLLQRRSICRTLHCYALSYVLFSLLEAAKWTVGSCLWHLPEGWVALDPYHTCLHSAGFSSPTPIQAQTWPIAILNKDIVAIAKTGSGKTLGYLIPAFMLLRHLRNNPQNGPTVLVLAPTRELATQIQDEAIKFGRSSRVSCTCLYGGAPKGPQLRELEQGVDIVVATPGRLNDILEMKRIDFRQVSLLVLDEADRMLDMGFEPQIRKIVNEIPPRRQTLMYTATWPKEVKKIASDLLVDPVQVNIGNVDELAANKSITQYVEVVPHMEKERRLEQILRAQERGSKVIVFCSTKRLCDQLARSIGRNFGAAAIHGDKSQVERDSVLNQFRSGKSPILVATDVAARGLDIKDIRVVINYDFPTGVEDYVHRIGRTGRAGATGVAYTFFSDQDWKYAADLVKVLEGANQQVPQEVRDMALRGAPNFVKDRGGPNRFDSPGGDNRGWDSGGRGGTRDGGFGGRSGMREGFGGRGGISDGRDGSFGGRGGGRDGGFGGRSGMRDGGFGGRGGMRDGGFGGRGGMRDGGRGGMRDGGFGGRGGMREGGFGGRGGIRDGSFGGASGGQVGWDRNERGGPHDRYNNMDGRGRGRGRGRGPFDSRRDVANRGRGRSYSPSPERVRTWGYSRSRSRSRSRSWSRSRSRSRSRSWSRSRSPRRSYSRSRSRSRSYERRERRPPRKSKFDQMEPSAPEFEAAPPEASKMSATSPGGTKGNAFSGGEPSSQLPVIENVGTGHPEAVAANNNPVAES</sequence>
<keyword evidence="2" id="KW-1185">Reference proteome</keyword>
<reference evidence="1" key="1">
    <citation type="submission" date="2022-02" db="EMBL/GenBank/DDBJ databases">
        <title>Plant Genome Project.</title>
        <authorList>
            <person name="Zhang R.-G."/>
        </authorList>
    </citation>
    <scope>NUCLEOTIDE SEQUENCE</scope>
    <source>
        <strain evidence="1">AT1</strain>
    </source>
</reference>
<gene>
    <name evidence="1" type="ORF">RHMOL_Rhmol04G0380300</name>
</gene>
<organism evidence="1 2">
    <name type="scientific">Rhododendron molle</name>
    <name type="common">Chinese azalea</name>
    <name type="synonym">Azalea mollis</name>
    <dbReference type="NCBI Taxonomy" id="49168"/>
    <lineage>
        <taxon>Eukaryota</taxon>
        <taxon>Viridiplantae</taxon>
        <taxon>Streptophyta</taxon>
        <taxon>Embryophyta</taxon>
        <taxon>Tracheophyta</taxon>
        <taxon>Spermatophyta</taxon>
        <taxon>Magnoliopsida</taxon>
        <taxon>eudicotyledons</taxon>
        <taxon>Gunneridae</taxon>
        <taxon>Pentapetalae</taxon>
        <taxon>asterids</taxon>
        <taxon>Ericales</taxon>
        <taxon>Ericaceae</taxon>
        <taxon>Ericoideae</taxon>
        <taxon>Rhodoreae</taxon>
        <taxon>Rhododendron</taxon>
    </lineage>
</organism>